<comment type="caution">
    <text evidence="1">The sequence shown here is derived from an EMBL/GenBank/DDBJ whole genome shotgun (WGS) entry which is preliminary data.</text>
</comment>
<sequence>MKLTAARFARRCASISSLAAQWASELLDEAEFINREADTESVLRFTDSVRERLDWLDKEAGRQALKGGIEKEEHR</sequence>
<protein>
    <submittedName>
        <fullName evidence="1">Uncharacterized protein</fullName>
    </submittedName>
</protein>
<proteinExistence type="predicted"/>
<name>A0A2S7IUG5_9HYPH</name>
<dbReference type="AlphaFoldDB" id="A0A2S7IUG5"/>
<evidence type="ECO:0000313" key="2">
    <source>
        <dbReference type="Proteomes" id="UP000238493"/>
    </source>
</evidence>
<reference evidence="1 2" key="1">
    <citation type="submission" date="2018-02" db="EMBL/GenBank/DDBJ databases">
        <title>Draft genome sequence of Ochrobactrum oryzae found in Brazil.</title>
        <authorList>
            <person name="Cerdeira L."/>
            <person name="Andrade F."/>
            <person name="Zacariotto T."/>
            <person name="Barbosa B."/>
            <person name="Santos S."/>
            <person name="Cassetari V."/>
            <person name="Lincopan N."/>
        </authorList>
    </citation>
    <scope>NUCLEOTIDE SEQUENCE [LARGE SCALE GENOMIC DNA]</scope>
    <source>
        <strain evidence="1 2">OA447</strain>
    </source>
</reference>
<evidence type="ECO:0000313" key="1">
    <source>
        <dbReference type="EMBL" id="PQA71598.1"/>
    </source>
</evidence>
<keyword evidence="2" id="KW-1185">Reference proteome</keyword>
<organism evidence="1 2">
    <name type="scientific">Brucella oryzae</name>
    <dbReference type="NCBI Taxonomy" id="335286"/>
    <lineage>
        <taxon>Bacteria</taxon>
        <taxon>Pseudomonadati</taxon>
        <taxon>Pseudomonadota</taxon>
        <taxon>Alphaproteobacteria</taxon>
        <taxon>Hyphomicrobiales</taxon>
        <taxon>Brucellaceae</taxon>
        <taxon>Brucella/Ochrobactrum group</taxon>
        <taxon>Brucella</taxon>
    </lineage>
</organism>
<dbReference type="RefSeq" id="WP_104757556.1">
    <property type="nucleotide sequence ID" value="NZ_PTRC01000060.1"/>
</dbReference>
<dbReference type="OrthoDB" id="8410825at2"/>
<dbReference type="Proteomes" id="UP000238493">
    <property type="component" value="Unassembled WGS sequence"/>
</dbReference>
<dbReference type="EMBL" id="PTRC01000060">
    <property type="protein sequence ID" value="PQA71598.1"/>
    <property type="molecule type" value="Genomic_DNA"/>
</dbReference>
<gene>
    <name evidence="1" type="ORF">C3731_21140</name>
</gene>
<accession>A0A2S7IUG5</accession>